<gene>
    <name evidence="2" type="ORF">LMG23994_00349</name>
</gene>
<proteinExistence type="predicted"/>
<dbReference type="EMBL" id="CAJZAF010000001">
    <property type="protein sequence ID" value="CAG9163936.1"/>
    <property type="molecule type" value="Genomic_DNA"/>
</dbReference>
<keyword evidence="3" id="KW-1185">Reference proteome</keyword>
<comment type="caution">
    <text evidence="2">The sequence shown here is derived from an EMBL/GenBank/DDBJ whole genome shotgun (WGS) entry which is preliminary data.</text>
</comment>
<evidence type="ECO:0000313" key="2">
    <source>
        <dbReference type="EMBL" id="CAG9163936.1"/>
    </source>
</evidence>
<dbReference type="Proteomes" id="UP000701702">
    <property type="component" value="Unassembled WGS sequence"/>
</dbReference>
<keyword evidence="1" id="KW-0472">Membrane</keyword>
<keyword evidence="1" id="KW-1133">Transmembrane helix</keyword>
<name>A0ABM8W9P1_9BURK</name>
<feature type="transmembrane region" description="Helical" evidence="1">
    <location>
        <begin position="44"/>
        <end position="66"/>
    </location>
</feature>
<accession>A0ABM8W9P1</accession>
<dbReference type="RefSeq" id="WP_223999179.1">
    <property type="nucleotide sequence ID" value="NZ_CAJZAF010000001.1"/>
</dbReference>
<sequence length="106" mass="11962">MKAILARTFLLLIGFFLGCLFDLVPTYVEETLNISSCSEGCPSWIQASAIFLYLLTPFALSFALAWMRTVRQWAVILLLLALAHCSLAWLGHAYQIGLLRRILSHF</sequence>
<evidence type="ECO:0000313" key="3">
    <source>
        <dbReference type="Proteomes" id="UP000701702"/>
    </source>
</evidence>
<organism evidence="2 3">
    <name type="scientific">Cupriavidus pinatubonensis</name>
    <dbReference type="NCBI Taxonomy" id="248026"/>
    <lineage>
        <taxon>Bacteria</taxon>
        <taxon>Pseudomonadati</taxon>
        <taxon>Pseudomonadota</taxon>
        <taxon>Betaproteobacteria</taxon>
        <taxon>Burkholderiales</taxon>
        <taxon>Burkholderiaceae</taxon>
        <taxon>Cupriavidus</taxon>
    </lineage>
</organism>
<reference evidence="2 3" key="1">
    <citation type="submission" date="2021-08" db="EMBL/GenBank/DDBJ databases">
        <authorList>
            <person name="Peeters C."/>
        </authorList>
    </citation>
    <scope>NUCLEOTIDE SEQUENCE [LARGE SCALE GENOMIC DNA]</scope>
    <source>
        <strain evidence="2 3">LMG 23994</strain>
    </source>
</reference>
<protein>
    <recommendedName>
        <fullName evidence="4">Transmembrane protein</fullName>
    </recommendedName>
</protein>
<dbReference type="PROSITE" id="PS51257">
    <property type="entry name" value="PROKAR_LIPOPROTEIN"/>
    <property type="match status" value="1"/>
</dbReference>
<feature type="transmembrane region" description="Helical" evidence="1">
    <location>
        <begin position="73"/>
        <end position="94"/>
    </location>
</feature>
<evidence type="ECO:0000256" key="1">
    <source>
        <dbReference type="SAM" id="Phobius"/>
    </source>
</evidence>
<keyword evidence="1" id="KW-0812">Transmembrane</keyword>
<evidence type="ECO:0008006" key="4">
    <source>
        <dbReference type="Google" id="ProtNLM"/>
    </source>
</evidence>